<evidence type="ECO:0000313" key="2">
    <source>
        <dbReference type="Proteomes" id="UP001380953"/>
    </source>
</evidence>
<proteinExistence type="predicted"/>
<sequence>MPESYSPVVRFGSFALIVSGILFIALSAFLLPVPSPPVMNAEWAGWLERWRFNLSMADELMFFAPMALIPAVFALHRVLAKNAPVSALLGCGILALVVPNYLLCAIALGRLVYPVYGIAISTDMLKLMFSLYAGSQHMTLLVLCAATVCLSLAIWRSPLGRLTAILGFVAAALDLVASYPWLIGNAAMFVTQLFHALWWIWLGVRLLQTGPLSKKQQDKIRFER</sequence>
<accession>A0ACC6P9V2</accession>
<keyword evidence="2" id="KW-1185">Reference proteome</keyword>
<comment type="caution">
    <text evidence="1">The sequence shown here is derived from an EMBL/GenBank/DDBJ whole genome shotgun (WGS) entry which is preliminary data.</text>
</comment>
<protein>
    <submittedName>
        <fullName evidence="1">Uncharacterized protein</fullName>
    </submittedName>
</protein>
<organism evidence="1 2">
    <name type="scientific">Saccharibacillus sacchari</name>
    <dbReference type="NCBI Taxonomy" id="456493"/>
    <lineage>
        <taxon>Bacteria</taxon>
        <taxon>Bacillati</taxon>
        <taxon>Bacillota</taxon>
        <taxon>Bacilli</taxon>
        <taxon>Bacillales</taxon>
        <taxon>Paenibacillaceae</taxon>
        <taxon>Saccharibacillus</taxon>
    </lineage>
</organism>
<gene>
    <name evidence="1" type="ORF">WKI47_06560</name>
</gene>
<dbReference type="EMBL" id="JBBKAR010000019">
    <property type="protein sequence ID" value="MEJ8303577.1"/>
    <property type="molecule type" value="Genomic_DNA"/>
</dbReference>
<reference evidence="1" key="1">
    <citation type="submission" date="2024-03" db="EMBL/GenBank/DDBJ databases">
        <title>Whole genome sequecning of epiphytes from Marcgravia umbellata leaves.</title>
        <authorList>
            <person name="Kumar G."/>
            <person name="Savka M.A."/>
        </authorList>
    </citation>
    <scope>NUCLEOTIDE SEQUENCE</scope>
    <source>
        <strain evidence="1">RIT_BL5</strain>
    </source>
</reference>
<evidence type="ECO:0000313" key="1">
    <source>
        <dbReference type="EMBL" id="MEJ8303577.1"/>
    </source>
</evidence>
<dbReference type="Proteomes" id="UP001380953">
    <property type="component" value="Unassembled WGS sequence"/>
</dbReference>
<name>A0ACC6P9V2_9BACL</name>